<accession>A0A5B8NIW2</accession>
<dbReference type="PROSITE" id="PS51201">
    <property type="entry name" value="RCK_N"/>
    <property type="match status" value="1"/>
</dbReference>
<dbReference type="Gene3D" id="3.40.50.720">
    <property type="entry name" value="NAD(P)-binding Rossmann-like Domain"/>
    <property type="match status" value="1"/>
</dbReference>
<name>A0A5B8NIW2_9CHRO</name>
<dbReference type="SUPFAM" id="SSF81324">
    <property type="entry name" value="Voltage-gated potassium channels"/>
    <property type="match status" value="1"/>
</dbReference>
<dbReference type="InterPro" id="IPR044849">
    <property type="entry name" value="CASTOR/POLLUX/SYM8-like"/>
</dbReference>
<gene>
    <name evidence="3" type="ORF">FRE64_04090</name>
</gene>
<reference evidence="3" key="1">
    <citation type="submission" date="2019-08" db="EMBL/GenBank/DDBJ databases">
        <title>Carotenoids and Carotenoid Binding Proteins in the Halophilic Cyanobacterium Euhalothece sp. ZM00.</title>
        <authorList>
            <person name="Cho S.M."/>
            <person name="Song J.Y."/>
            <person name="Park Y.-I."/>
        </authorList>
    </citation>
    <scope>NUCLEOTIDE SEQUENCE [LARGE SCALE GENOMIC DNA]</scope>
    <source>
        <strain evidence="3">Z-M001</strain>
    </source>
</reference>
<dbReference type="AlphaFoldDB" id="A0A5B8NIW2"/>
<dbReference type="Proteomes" id="UP000318453">
    <property type="component" value="Chromosome"/>
</dbReference>
<feature type="transmembrane region" description="Helical" evidence="1">
    <location>
        <begin position="12"/>
        <end position="31"/>
    </location>
</feature>
<evidence type="ECO:0000256" key="1">
    <source>
        <dbReference type="SAM" id="Phobius"/>
    </source>
</evidence>
<dbReference type="PANTHER" id="PTHR31563:SF10">
    <property type="entry name" value="ION CHANNEL POLLUX-RELATED"/>
    <property type="match status" value="1"/>
</dbReference>
<dbReference type="EMBL" id="CP042326">
    <property type="protein sequence ID" value="QDZ39183.1"/>
    <property type="molecule type" value="Genomic_DNA"/>
</dbReference>
<keyword evidence="1" id="KW-0812">Transmembrane</keyword>
<sequence length="354" mass="40189">MKVKLKKRLNLILILLLIFGIFMGLIFLLLWSEGALNSTAEAWEAIENAIIALMGEYPDKPNTVAGRIIQLFLLVFGTFAFGAIVGKVSSFFVTRALLQEEKMTNFQDHIIICNWNEKAPAIIEQLLEADKRHPRDIVIISASVIEQVNELKDQENIHFIQADPTHHATLEKFQASQAKAIILLADEESEGPDEKNALIALAIKHLEEIPGQQKDIHVIGELVKLDRHRHLKEAGVDEVVSAREYSSGIIAQSAVFRNMSLIYQQLLTYSDHSNEFYFIEPGKYPNHLYGKTFPEISKWISEESASHLENPILLIGIKRGDGEILLNPRWSYFDKLKQNDSLIVMAFHNIQKLE</sequence>
<keyword evidence="1" id="KW-1133">Transmembrane helix</keyword>
<dbReference type="OrthoDB" id="9799090at2"/>
<proteinExistence type="predicted"/>
<dbReference type="Pfam" id="PF02254">
    <property type="entry name" value="TrkA_N"/>
    <property type="match status" value="1"/>
</dbReference>
<dbReference type="SUPFAM" id="SSF51735">
    <property type="entry name" value="NAD(P)-binding Rossmann-fold domains"/>
    <property type="match status" value="1"/>
</dbReference>
<protein>
    <submittedName>
        <fullName evidence="3">Potassium transporter</fullName>
    </submittedName>
</protein>
<feature type="transmembrane region" description="Helical" evidence="1">
    <location>
        <begin position="68"/>
        <end position="93"/>
    </location>
</feature>
<keyword evidence="4" id="KW-1185">Reference proteome</keyword>
<dbReference type="InterPro" id="IPR036291">
    <property type="entry name" value="NAD(P)-bd_dom_sf"/>
</dbReference>
<evidence type="ECO:0000313" key="3">
    <source>
        <dbReference type="EMBL" id="QDZ39183.1"/>
    </source>
</evidence>
<evidence type="ECO:0000259" key="2">
    <source>
        <dbReference type="PROSITE" id="PS51201"/>
    </source>
</evidence>
<dbReference type="InterPro" id="IPR003148">
    <property type="entry name" value="RCK_N"/>
</dbReference>
<keyword evidence="1" id="KW-0472">Membrane</keyword>
<dbReference type="KEGG" id="enn:FRE64_04090"/>
<dbReference type="PANTHER" id="PTHR31563">
    <property type="entry name" value="ION CHANNEL POLLUX-RELATED"/>
    <property type="match status" value="1"/>
</dbReference>
<evidence type="ECO:0000313" key="4">
    <source>
        <dbReference type="Proteomes" id="UP000318453"/>
    </source>
</evidence>
<dbReference type="GO" id="GO:0006813">
    <property type="term" value="P:potassium ion transport"/>
    <property type="evidence" value="ECO:0007669"/>
    <property type="project" value="InterPro"/>
</dbReference>
<organism evidence="3 4">
    <name type="scientific">Euhalothece natronophila Z-M001</name>
    <dbReference type="NCBI Taxonomy" id="522448"/>
    <lineage>
        <taxon>Bacteria</taxon>
        <taxon>Bacillati</taxon>
        <taxon>Cyanobacteriota</taxon>
        <taxon>Cyanophyceae</taxon>
        <taxon>Oscillatoriophycideae</taxon>
        <taxon>Chroococcales</taxon>
        <taxon>Halothecacae</taxon>
        <taxon>Halothece cluster</taxon>
        <taxon>Euhalothece</taxon>
    </lineage>
</organism>
<feature type="domain" description="RCK N-terminal" evidence="2">
    <location>
        <begin position="107"/>
        <end position="240"/>
    </location>
</feature>